<gene>
    <name evidence="1" type="ORF">BURPS1710A_1589</name>
</gene>
<protein>
    <submittedName>
        <fullName evidence="1">Uncharacterized protein</fullName>
    </submittedName>
</protein>
<organism evidence="1">
    <name type="scientific">Burkholderia pseudomallei 1710a</name>
    <dbReference type="NCBI Taxonomy" id="320371"/>
    <lineage>
        <taxon>Bacteria</taxon>
        <taxon>Pseudomonadati</taxon>
        <taxon>Pseudomonadota</taxon>
        <taxon>Betaproteobacteria</taxon>
        <taxon>Burkholderiales</taxon>
        <taxon>Burkholderiaceae</taxon>
        <taxon>Burkholderia</taxon>
        <taxon>pseudomallei group</taxon>
    </lineage>
</organism>
<evidence type="ECO:0000313" key="1">
    <source>
        <dbReference type="EMBL" id="EET09406.1"/>
    </source>
</evidence>
<reference evidence="1" key="1">
    <citation type="submission" date="2009-05" db="EMBL/GenBank/DDBJ databases">
        <authorList>
            <person name="Harkins D.M."/>
            <person name="DeShazer D."/>
            <person name="Woods D.E."/>
            <person name="Brinkac L.M."/>
            <person name="Brown K.A."/>
            <person name="Hung G.C."/>
            <person name="Tuanyok A."/>
            <person name="Zhang B."/>
            <person name="Nierman W.C."/>
        </authorList>
    </citation>
    <scope>NUCLEOTIDE SEQUENCE [LARGE SCALE GENOMIC DNA]</scope>
    <source>
        <strain evidence="1">1710a</strain>
    </source>
</reference>
<dbReference type="EMBL" id="CM000832">
    <property type="protein sequence ID" value="EET09406.1"/>
    <property type="molecule type" value="Genomic_DNA"/>
</dbReference>
<dbReference type="AlphaFoldDB" id="A0A0E1WAR6"/>
<sequence>MRTTLRCVFVIAWTSARAARAFGRKEGKGTARALHAVAARYRIYEAAGDGAFAI</sequence>
<dbReference type="Proteomes" id="UP000001812">
    <property type="component" value="Chromosome I"/>
</dbReference>
<accession>A0A0E1WAR6</accession>
<proteinExistence type="predicted"/>
<dbReference type="HOGENOM" id="CLU_3165609_0_0_4"/>
<name>A0A0E1WAR6_BURPE</name>